<dbReference type="InterPro" id="IPR028978">
    <property type="entry name" value="Chorismate_lyase_/UTRA_dom_sf"/>
</dbReference>
<dbReference type="InterPro" id="IPR036390">
    <property type="entry name" value="WH_DNA-bd_sf"/>
</dbReference>
<dbReference type="SUPFAM" id="SSF46785">
    <property type="entry name" value="Winged helix' DNA-binding domain"/>
    <property type="match status" value="1"/>
</dbReference>
<dbReference type="RefSeq" id="WP_198274894.1">
    <property type="nucleotide sequence ID" value="NZ_BAAAIF010000018.1"/>
</dbReference>
<dbReference type="Gene3D" id="3.40.1410.10">
    <property type="entry name" value="Chorismate lyase-like"/>
    <property type="match status" value="2"/>
</dbReference>
<dbReference type="SMART" id="SM00866">
    <property type="entry name" value="UTRA"/>
    <property type="match status" value="1"/>
</dbReference>
<evidence type="ECO:0000256" key="2">
    <source>
        <dbReference type="ARBA" id="ARBA00023125"/>
    </source>
</evidence>
<evidence type="ECO:0000313" key="6">
    <source>
        <dbReference type="Proteomes" id="UP000638849"/>
    </source>
</evidence>
<dbReference type="PANTHER" id="PTHR44846:SF17">
    <property type="entry name" value="GNTR-FAMILY TRANSCRIPTIONAL REGULATOR"/>
    <property type="match status" value="1"/>
</dbReference>
<dbReference type="PANTHER" id="PTHR44846">
    <property type="entry name" value="MANNOSYL-D-GLYCERATE TRANSPORT/METABOLISM SYSTEM REPRESSOR MNGR-RELATED"/>
    <property type="match status" value="1"/>
</dbReference>
<evidence type="ECO:0000313" key="5">
    <source>
        <dbReference type="EMBL" id="MBI0311606.1"/>
    </source>
</evidence>
<dbReference type="InterPro" id="IPR000524">
    <property type="entry name" value="Tscrpt_reg_HTH_GntR"/>
</dbReference>
<dbReference type="Proteomes" id="UP000638849">
    <property type="component" value="Unassembled WGS sequence"/>
</dbReference>
<dbReference type="Pfam" id="PF00392">
    <property type="entry name" value="GntR"/>
    <property type="match status" value="1"/>
</dbReference>
<evidence type="ECO:0000256" key="1">
    <source>
        <dbReference type="ARBA" id="ARBA00023015"/>
    </source>
</evidence>
<accession>A0ABS0R2J0</accession>
<dbReference type="InterPro" id="IPR050679">
    <property type="entry name" value="Bact_HTH_transcr_reg"/>
</dbReference>
<dbReference type="PROSITE" id="PS50949">
    <property type="entry name" value="HTH_GNTR"/>
    <property type="match status" value="1"/>
</dbReference>
<keyword evidence="2" id="KW-0238">DNA-binding</keyword>
<dbReference type="SUPFAM" id="SSF64288">
    <property type="entry name" value="Chorismate lyase-like"/>
    <property type="match status" value="1"/>
</dbReference>
<evidence type="ECO:0000259" key="4">
    <source>
        <dbReference type="PROSITE" id="PS50949"/>
    </source>
</evidence>
<keyword evidence="3" id="KW-0804">Transcription</keyword>
<dbReference type="InterPro" id="IPR011663">
    <property type="entry name" value="UTRA"/>
</dbReference>
<sequence>MPRATTAYRRVADTLREQIKDGTLKPGDRIGSLSELQEQFGVSDTVILEARKVLVAEGLLQPRAGDGTYVRDRPIPKRLLRNGTGPGQPPFRPEEDEGALFPEVVEEAGKVAAPAEVARRLGIKPGRKVVRLRQIFRHDGAPIQLVTTHVAKVADLRTAAPLWEDELSARPATDSEGRALEGVAGHLVTVVTRTERSESGRTLRVVETVVLADRFTVVYQQQGQN</sequence>
<dbReference type="CDD" id="cd07377">
    <property type="entry name" value="WHTH_GntR"/>
    <property type="match status" value="1"/>
</dbReference>
<organism evidence="5 6">
    <name type="scientific">Streptomyces javensis</name>
    <dbReference type="NCBI Taxonomy" id="114698"/>
    <lineage>
        <taxon>Bacteria</taxon>
        <taxon>Bacillati</taxon>
        <taxon>Actinomycetota</taxon>
        <taxon>Actinomycetes</taxon>
        <taxon>Kitasatosporales</taxon>
        <taxon>Streptomycetaceae</taxon>
        <taxon>Streptomyces</taxon>
        <taxon>Streptomyces violaceusniger group</taxon>
    </lineage>
</organism>
<reference evidence="5 6" key="1">
    <citation type="submission" date="2020-12" db="EMBL/GenBank/DDBJ databases">
        <authorList>
            <person name="Kusuma A.B."/>
            <person name="Nouioui I."/>
            <person name="Goodfellow M."/>
        </authorList>
    </citation>
    <scope>NUCLEOTIDE SEQUENCE [LARGE SCALE GENOMIC DNA]</scope>
    <source>
        <strain evidence="5 6">DSM 41764</strain>
    </source>
</reference>
<protein>
    <submittedName>
        <fullName evidence="5">GntR family transcriptional regulator</fullName>
    </submittedName>
</protein>
<comment type="caution">
    <text evidence="5">The sequence shown here is derived from an EMBL/GenBank/DDBJ whole genome shotgun (WGS) entry which is preliminary data.</text>
</comment>
<dbReference type="InterPro" id="IPR036388">
    <property type="entry name" value="WH-like_DNA-bd_sf"/>
</dbReference>
<proteinExistence type="predicted"/>
<dbReference type="SMART" id="SM00345">
    <property type="entry name" value="HTH_GNTR"/>
    <property type="match status" value="1"/>
</dbReference>
<dbReference type="Gene3D" id="1.10.10.10">
    <property type="entry name" value="Winged helix-like DNA-binding domain superfamily/Winged helix DNA-binding domain"/>
    <property type="match status" value="1"/>
</dbReference>
<feature type="domain" description="HTH gntR-type" evidence="4">
    <location>
        <begin position="5"/>
        <end position="73"/>
    </location>
</feature>
<gene>
    <name evidence="5" type="ORF">JBF12_00855</name>
</gene>
<dbReference type="EMBL" id="JAEEAQ010000005">
    <property type="protein sequence ID" value="MBI0311606.1"/>
    <property type="molecule type" value="Genomic_DNA"/>
</dbReference>
<evidence type="ECO:0000256" key="3">
    <source>
        <dbReference type="ARBA" id="ARBA00023163"/>
    </source>
</evidence>
<dbReference type="Pfam" id="PF07702">
    <property type="entry name" value="UTRA"/>
    <property type="match status" value="1"/>
</dbReference>
<keyword evidence="1" id="KW-0805">Transcription regulation</keyword>
<name>A0ABS0R2J0_9ACTN</name>
<keyword evidence="6" id="KW-1185">Reference proteome</keyword>